<evidence type="ECO:0000256" key="6">
    <source>
        <dbReference type="ARBA" id="ARBA00022840"/>
    </source>
</evidence>
<dbReference type="AlphaFoldDB" id="A0A3D8LFD0"/>
<keyword evidence="10" id="KW-1185">Reference proteome</keyword>
<comment type="catalytic activity">
    <reaction evidence="1">
        <text>ATP + protein L-histidine = ADP + protein N-phospho-L-histidine.</text>
        <dbReference type="EC" id="2.7.13.3"/>
    </reaction>
</comment>
<keyword evidence="4" id="KW-0547">Nucleotide-binding</keyword>
<dbReference type="PANTHER" id="PTHR43065:SF46">
    <property type="entry name" value="C4-DICARBOXYLATE TRANSPORT SENSOR PROTEIN DCTB"/>
    <property type="match status" value="1"/>
</dbReference>
<dbReference type="RefSeq" id="WP_115564559.1">
    <property type="nucleotide sequence ID" value="NZ_QRGR01000005.1"/>
</dbReference>
<dbReference type="PROSITE" id="PS50109">
    <property type="entry name" value="HIS_KIN"/>
    <property type="match status" value="1"/>
</dbReference>
<dbReference type="PANTHER" id="PTHR43065">
    <property type="entry name" value="SENSOR HISTIDINE KINASE"/>
    <property type="match status" value="1"/>
</dbReference>
<proteinExistence type="predicted"/>
<evidence type="ECO:0000313" key="10">
    <source>
        <dbReference type="Proteomes" id="UP000256708"/>
    </source>
</evidence>
<name>A0A3D8LFD0_9BACT</name>
<dbReference type="InterPro" id="IPR003594">
    <property type="entry name" value="HATPase_dom"/>
</dbReference>
<dbReference type="GO" id="GO:0005524">
    <property type="term" value="F:ATP binding"/>
    <property type="evidence" value="ECO:0007669"/>
    <property type="project" value="UniProtKB-KW"/>
</dbReference>
<organism evidence="9 10">
    <name type="scientific">Pontibacter diazotrophicus</name>
    <dbReference type="NCBI Taxonomy" id="1400979"/>
    <lineage>
        <taxon>Bacteria</taxon>
        <taxon>Pseudomonadati</taxon>
        <taxon>Bacteroidota</taxon>
        <taxon>Cytophagia</taxon>
        <taxon>Cytophagales</taxon>
        <taxon>Hymenobacteraceae</taxon>
        <taxon>Pontibacter</taxon>
    </lineage>
</organism>
<accession>A0A3D8LFD0</accession>
<dbReference type="SUPFAM" id="SSF55874">
    <property type="entry name" value="ATPase domain of HSP90 chaperone/DNA topoisomerase II/histidine kinase"/>
    <property type="match status" value="1"/>
</dbReference>
<evidence type="ECO:0000256" key="3">
    <source>
        <dbReference type="ARBA" id="ARBA00022679"/>
    </source>
</evidence>
<dbReference type="EC" id="2.7.13.3" evidence="2"/>
<dbReference type="GO" id="GO:0000160">
    <property type="term" value="P:phosphorelay signal transduction system"/>
    <property type="evidence" value="ECO:0007669"/>
    <property type="project" value="UniProtKB-KW"/>
</dbReference>
<keyword evidence="6" id="KW-0067">ATP-binding</keyword>
<dbReference type="OrthoDB" id="1931120at2"/>
<dbReference type="GO" id="GO:0004673">
    <property type="term" value="F:protein histidine kinase activity"/>
    <property type="evidence" value="ECO:0007669"/>
    <property type="project" value="UniProtKB-EC"/>
</dbReference>
<dbReference type="PRINTS" id="PR00344">
    <property type="entry name" value="BCTRLSENSOR"/>
</dbReference>
<dbReference type="EMBL" id="QRGR01000005">
    <property type="protein sequence ID" value="RDV16149.1"/>
    <property type="molecule type" value="Genomic_DNA"/>
</dbReference>
<keyword evidence="3" id="KW-0808">Transferase</keyword>
<keyword evidence="5 9" id="KW-0418">Kinase</keyword>
<evidence type="ECO:0000256" key="2">
    <source>
        <dbReference type="ARBA" id="ARBA00012438"/>
    </source>
</evidence>
<reference evidence="10" key="1">
    <citation type="submission" date="2018-08" db="EMBL/GenBank/DDBJ databases">
        <authorList>
            <person name="Liu Z.-W."/>
            <person name="Du Z.-J."/>
        </authorList>
    </citation>
    <scope>NUCLEOTIDE SEQUENCE [LARGE SCALE GENOMIC DNA]</scope>
    <source>
        <strain evidence="10">H4X</strain>
    </source>
</reference>
<evidence type="ECO:0000313" key="9">
    <source>
        <dbReference type="EMBL" id="RDV16149.1"/>
    </source>
</evidence>
<evidence type="ECO:0000259" key="8">
    <source>
        <dbReference type="PROSITE" id="PS50109"/>
    </source>
</evidence>
<keyword evidence="7" id="KW-0902">Two-component regulatory system</keyword>
<feature type="domain" description="Histidine kinase" evidence="8">
    <location>
        <begin position="20"/>
        <end position="90"/>
    </location>
</feature>
<dbReference type="InterPro" id="IPR004358">
    <property type="entry name" value="Sig_transdc_His_kin-like_C"/>
</dbReference>
<sequence>MKTYSTAKLWLPEKFSSKTLPFQDNGTCISEEVKSKIFQPFFTTKPSGQGTGLGLSLSYDIITKGHSGEIKVYSQKGGYTETIITLPATNSQNQMHEVL</sequence>
<evidence type="ECO:0000256" key="5">
    <source>
        <dbReference type="ARBA" id="ARBA00022777"/>
    </source>
</evidence>
<dbReference type="Gene3D" id="3.30.565.10">
    <property type="entry name" value="Histidine kinase-like ATPase, C-terminal domain"/>
    <property type="match status" value="1"/>
</dbReference>
<dbReference type="InterPro" id="IPR005467">
    <property type="entry name" value="His_kinase_dom"/>
</dbReference>
<gene>
    <name evidence="9" type="ORF">DXT99_05625</name>
</gene>
<dbReference type="Proteomes" id="UP000256708">
    <property type="component" value="Unassembled WGS sequence"/>
</dbReference>
<dbReference type="Pfam" id="PF02518">
    <property type="entry name" value="HATPase_c"/>
    <property type="match status" value="1"/>
</dbReference>
<evidence type="ECO:0000256" key="1">
    <source>
        <dbReference type="ARBA" id="ARBA00000085"/>
    </source>
</evidence>
<evidence type="ECO:0000256" key="7">
    <source>
        <dbReference type="ARBA" id="ARBA00023012"/>
    </source>
</evidence>
<comment type="caution">
    <text evidence="9">The sequence shown here is derived from an EMBL/GenBank/DDBJ whole genome shotgun (WGS) entry which is preliminary data.</text>
</comment>
<protein>
    <recommendedName>
        <fullName evidence="2">histidine kinase</fullName>
        <ecNumber evidence="2">2.7.13.3</ecNumber>
    </recommendedName>
</protein>
<dbReference type="InterPro" id="IPR036890">
    <property type="entry name" value="HATPase_C_sf"/>
</dbReference>
<evidence type="ECO:0000256" key="4">
    <source>
        <dbReference type="ARBA" id="ARBA00022741"/>
    </source>
</evidence>